<dbReference type="AlphaFoldDB" id="A0AAV7NEE2"/>
<sequence length="110" mass="12482">MNAGITSVPIHECADITDEIEKEGGEGEFEKEADSDRRDGERRNQRDGRKEEKATEEGTMKERSPWHCGVEGAVWSETEKCWECEGACPVPGGTWLVQVWDRLLAILLRY</sequence>
<evidence type="ECO:0000256" key="1">
    <source>
        <dbReference type="SAM" id="MobiDB-lite"/>
    </source>
</evidence>
<protein>
    <submittedName>
        <fullName evidence="2">Uncharacterized protein</fullName>
    </submittedName>
</protein>
<feature type="compositionally biased region" description="Basic and acidic residues" evidence="1">
    <location>
        <begin position="22"/>
        <end position="64"/>
    </location>
</feature>
<evidence type="ECO:0000313" key="3">
    <source>
        <dbReference type="Proteomes" id="UP001066276"/>
    </source>
</evidence>
<dbReference type="EMBL" id="JANPWB010000012">
    <property type="protein sequence ID" value="KAJ1113542.1"/>
    <property type="molecule type" value="Genomic_DNA"/>
</dbReference>
<name>A0AAV7NEE2_PLEWA</name>
<comment type="caution">
    <text evidence="2">The sequence shown here is derived from an EMBL/GenBank/DDBJ whole genome shotgun (WGS) entry which is preliminary data.</text>
</comment>
<reference evidence="2" key="1">
    <citation type="journal article" date="2022" name="bioRxiv">
        <title>Sequencing and chromosome-scale assembly of the giantPleurodeles waltlgenome.</title>
        <authorList>
            <person name="Brown T."/>
            <person name="Elewa A."/>
            <person name="Iarovenko S."/>
            <person name="Subramanian E."/>
            <person name="Araus A.J."/>
            <person name="Petzold A."/>
            <person name="Susuki M."/>
            <person name="Suzuki K.-i.T."/>
            <person name="Hayashi T."/>
            <person name="Toyoda A."/>
            <person name="Oliveira C."/>
            <person name="Osipova E."/>
            <person name="Leigh N.D."/>
            <person name="Simon A."/>
            <person name="Yun M.H."/>
        </authorList>
    </citation>
    <scope>NUCLEOTIDE SEQUENCE</scope>
    <source>
        <strain evidence="2">20211129_DDA</strain>
        <tissue evidence="2">Liver</tissue>
    </source>
</reference>
<organism evidence="2 3">
    <name type="scientific">Pleurodeles waltl</name>
    <name type="common">Iberian ribbed newt</name>
    <dbReference type="NCBI Taxonomy" id="8319"/>
    <lineage>
        <taxon>Eukaryota</taxon>
        <taxon>Metazoa</taxon>
        <taxon>Chordata</taxon>
        <taxon>Craniata</taxon>
        <taxon>Vertebrata</taxon>
        <taxon>Euteleostomi</taxon>
        <taxon>Amphibia</taxon>
        <taxon>Batrachia</taxon>
        <taxon>Caudata</taxon>
        <taxon>Salamandroidea</taxon>
        <taxon>Salamandridae</taxon>
        <taxon>Pleurodelinae</taxon>
        <taxon>Pleurodeles</taxon>
    </lineage>
</organism>
<keyword evidence="3" id="KW-1185">Reference proteome</keyword>
<dbReference type="Proteomes" id="UP001066276">
    <property type="component" value="Chromosome 8"/>
</dbReference>
<proteinExistence type="predicted"/>
<accession>A0AAV7NEE2</accession>
<evidence type="ECO:0000313" key="2">
    <source>
        <dbReference type="EMBL" id="KAJ1113542.1"/>
    </source>
</evidence>
<gene>
    <name evidence="2" type="ORF">NDU88_001784</name>
</gene>
<feature type="region of interest" description="Disordered" evidence="1">
    <location>
        <begin position="1"/>
        <end position="64"/>
    </location>
</feature>